<gene>
    <name evidence="2" type="primary">Dgri\GH17050</name>
    <name evidence="2" type="ORF">Dgri_GH17050</name>
</gene>
<evidence type="ECO:0000256" key="1">
    <source>
        <dbReference type="SAM" id="SignalP"/>
    </source>
</evidence>
<keyword evidence="1" id="KW-0732">Signal</keyword>
<organism evidence="3">
    <name type="scientific">Drosophila grimshawi</name>
    <name type="common">Hawaiian fruit fly</name>
    <name type="synonym">Idiomyia grimshawi</name>
    <dbReference type="NCBI Taxonomy" id="7222"/>
    <lineage>
        <taxon>Eukaryota</taxon>
        <taxon>Metazoa</taxon>
        <taxon>Ecdysozoa</taxon>
        <taxon>Arthropoda</taxon>
        <taxon>Hexapoda</taxon>
        <taxon>Insecta</taxon>
        <taxon>Pterygota</taxon>
        <taxon>Neoptera</taxon>
        <taxon>Endopterygota</taxon>
        <taxon>Diptera</taxon>
        <taxon>Brachycera</taxon>
        <taxon>Muscomorpha</taxon>
        <taxon>Ephydroidea</taxon>
        <taxon>Drosophilidae</taxon>
        <taxon>Drosophila</taxon>
        <taxon>Hawaiian Drosophila</taxon>
    </lineage>
</organism>
<feature type="chain" id="PRO_5002808020" evidence="1">
    <location>
        <begin position="32"/>
        <end position="128"/>
    </location>
</feature>
<keyword evidence="3" id="KW-1185">Reference proteome</keyword>
<reference evidence="2 3" key="1">
    <citation type="journal article" date="2007" name="Nature">
        <title>Evolution of genes and genomes on the Drosophila phylogeny.</title>
        <authorList>
            <consortium name="Drosophila 12 Genomes Consortium"/>
            <person name="Clark A.G."/>
            <person name="Eisen M.B."/>
            <person name="Smith D.R."/>
            <person name="Bergman C.M."/>
            <person name="Oliver B."/>
            <person name="Markow T.A."/>
            <person name="Kaufman T.C."/>
            <person name="Kellis M."/>
            <person name="Gelbart W."/>
            <person name="Iyer V.N."/>
            <person name="Pollard D.A."/>
            <person name="Sackton T.B."/>
            <person name="Larracuente A.M."/>
            <person name="Singh N.D."/>
            <person name="Abad J.P."/>
            <person name="Abt D.N."/>
            <person name="Adryan B."/>
            <person name="Aguade M."/>
            <person name="Akashi H."/>
            <person name="Anderson W.W."/>
            <person name="Aquadro C.F."/>
            <person name="Ardell D.H."/>
            <person name="Arguello R."/>
            <person name="Artieri C.G."/>
            <person name="Barbash D.A."/>
            <person name="Barker D."/>
            <person name="Barsanti P."/>
            <person name="Batterham P."/>
            <person name="Batzoglou S."/>
            <person name="Begun D."/>
            <person name="Bhutkar A."/>
            <person name="Blanco E."/>
            <person name="Bosak S.A."/>
            <person name="Bradley R.K."/>
            <person name="Brand A.D."/>
            <person name="Brent M.R."/>
            <person name="Brooks A.N."/>
            <person name="Brown R.H."/>
            <person name="Butlin R.K."/>
            <person name="Caggese C."/>
            <person name="Calvi B.R."/>
            <person name="Bernardo de Carvalho A."/>
            <person name="Caspi A."/>
            <person name="Castrezana S."/>
            <person name="Celniker S.E."/>
            <person name="Chang J.L."/>
            <person name="Chapple C."/>
            <person name="Chatterji S."/>
            <person name="Chinwalla A."/>
            <person name="Civetta A."/>
            <person name="Clifton S.W."/>
            <person name="Comeron J.M."/>
            <person name="Costello J.C."/>
            <person name="Coyne J.A."/>
            <person name="Daub J."/>
            <person name="David R.G."/>
            <person name="Delcher A.L."/>
            <person name="Delehaunty K."/>
            <person name="Do C.B."/>
            <person name="Ebling H."/>
            <person name="Edwards K."/>
            <person name="Eickbush T."/>
            <person name="Evans J.D."/>
            <person name="Filipski A."/>
            <person name="Findeiss S."/>
            <person name="Freyhult E."/>
            <person name="Fulton L."/>
            <person name="Fulton R."/>
            <person name="Garcia A.C."/>
            <person name="Gardiner A."/>
            <person name="Garfield D.A."/>
            <person name="Garvin B.E."/>
            <person name="Gibson G."/>
            <person name="Gilbert D."/>
            <person name="Gnerre S."/>
            <person name="Godfrey J."/>
            <person name="Good R."/>
            <person name="Gotea V."/>
            <person name="Gravely B."/>
            <person name="Greenberg A.J."/>
            <person name="Griffiths-Jones S."/>
            <person name="Gross S."/>
            <person name="Guigo R."/>
            <person name="Gustafson E.A."/>
            <person name="Haerty W."/>
            <person name="Hahn M.W."/>
            <person name="Halligan D.L."/>
            <person name="Halpern A.L."/>
            <person name="Halter G.M."/>
            <person name="Han M.V."/>
            <person name="Heger A."/>
            <person name="Hillier L."/>
            <person name="Hinrichs A.S."/>
            <person name="Holmes I."/>
            <person name="Hoskins R.A."/>
            <person name="Hubisz M.J."/>
            <person name="Hultmark D."/>
            <person name="Huntley M.A."/>
            <person name="Jaffe D.B."/>
            <person name="Jagadeeshan S."/>
            <person name="Jeck W.R."/>
            <person name="Johnson J."/>
            <person name="Jones C.D."/>
            <person name="Jordan W.C."/>
            <person name="Karpen G.H."/>
            <person name="Kataoka E."/>
            <person name="Keightley P.D."/>
            <person name="Kheradpour P."/>
            <person name="Kirkness E.F."/>
            <person name="Koerich L.B."/>
            <person name="Kristiansen K."/>
            <person name="Kudrna D."/>
            <person name="Kulathinal R.J."/>
            <person name="Kumar S."/>
            <person name="Kwok R."/>
            <person name="Lander E."/>
            <person name="Langley C.H."/>
            <person name="Lapoint R."/>
            <person name="Lazzaro B.P."/>
            <person name="Lee S.J."/>
            <person name="Levesque L."/>
            <person name="Li R."/>
            <person name="Lin C.F."/>
            <person name="Lin M.F."/>
            <person name="Lindblad-Toh K."/>
            <person name="Llopart A."/>
            <person name="Long M."/>
            <person name="Low L."/>
            <person name="Lozovsky E."/>
            <person name="Lu J."/>
            <person name="Luo M."/>
            <person name="Machado C.A."/>
            <person name="Makalowski W."/>
            <person name="Marzo M."/>
            <person name="Matsuda M."/>
            <person name="Matzkin L."/>
            <person name="McAllister B."/>
            <person name="McBride C.S."/>
            <person name="McKernan B."/>
            <person name="McKernan K."/>
            <person name="Mendez-Lago M."/>
            <person name="Minx P."/>
            <person name="Mollenhauer M.U."/>
            <person name="Montooth K."/>
            <person name="Mount S.M."/>
            <person name="Mu X."/>
            <person name="Myers E."/>
            <person name="Negre B."/>
            <person name="Newfeld S."/>
            <person name="Nielsen R."/>
            <person name="Noor M.A."/>
            <person name="O'Grady P."/>
            <person name="Pachter L."/>
            <person name="Papaceit M."/>
            <person name="Parisi M.J."/>
            <person name="Parisi M."/>
            <person name="Parts L."/>
            <person name="Pedersen J.S."/>
            <person name="Pesole G."/>
            <person name="Phillippy A.M."/>
            <person name="Ponting C.P."/>
            <person name="Pop M."/>
            <person name="Porcelli D."/>
            <person name="Powell J.R."/>
            <person name="Prohaska S."/>
            <person name="Pruitt K."/>
            <person name="Puig M."/>
            <person name="Quesneville H."/>
            <person name="Ram K.R."/>
            <person name="Rand D."/>
            <person name="Rasmussen M.D."/>
            <person name="Reed L.K."/>
            <person name="Reenan R."/>
            <person name="Reily A."/>
            <person name="Remington K.A."/>
            <person name="Rieger T.T."/>
            <person name="Ritchie M.G."/>
            <person name="Robin C."/>
            <person name="Rogers Y.H."/>
            <person name="Rohde C."/>
            <person name="Rozas J."/>
            <person name="Rubenfield M.J."/>
            <person name="Ruiz A."/>
            <person name="Russo S."/>
            <person name="Salzberg S.L."/>
            <person name="Sanchez-Gracia A."/>
            <person name="Saranga D.J."/>
            <person name="Sato H."/>
            <person name="Schaeffer S.W."/>
            <person name="Schatz M.C."/>
            <person name="Schlenke T."/>
            <person name="Schwartz R."/>
            <person name="Segarra C."/>
            <person name="Singh R.S."/>
            <person name="Sirot L."/>
            <person name="Sirota M."/>
            <person name="Sisneros N.B."/>
            <person name="Smith C.D."/>
            <person name="Smith T.F."/>
            <person name="Spieth J."/>
            <person name="Stage D.E."/>
            <person name="Stark A."/>
            <person name="Stephan W."/>
            <person name="Strausberg R.L."/>
            <person name="Strempel S."/>
            <person name="Sturgill D."/>
            <person name="Sutton G."/>
            <person name="Sutton G.G."/>
            <person name="Tao W."/>
            <person name="Teichmann S."/>
            <person name="Tobari Y.N."/>
            <person name="Tomimura Y."/>
            <person name="Tsolas J.M."/>
            <person name="Valente V.L."/>
            <person name="Venter E."/>
            <person name="Venter J.C."/>
            <person name="Vicario S."/>
            <person name="Vieira F.G."/>
            <person name="Vilella A.J."/>
            <person name="Villasante A."/>
            <person name="Walenz B."/>
            <person name="Wang J."/>
            <person name="Wasserman M."/>
            <person name="Watts T."/>
            <person name="Wilson D."/>
            <person name="Wilson R.K."/>
            <person name="Wing R.A."/>
            <person name="Wolfner M.F."/>
            <person name="Wong A."/>
            <person name="Wong G.K."/>
            <person name="Wu C.I."/>
            <person name="Wu G."/>
            <person name="Yamamoto D."/>
            <person name="Yang H.P."/>
            <person name="Yang S.P."/>
            <person name="Yorke J.A."/>
            <person name="Yoshida K."/>
            <person name="Zdobnov E."/>
            <person name="Zhang P."/>
            <person name="Zhang Y."/>
            <person name="Zimin A.V."/>
            <person name="Baldwin J."/>
            <person name="Abdouelleil A."/>
            <person name="Abdulkadir J."/>
            <person name="Abebe A."/>
            <person name="Abera B."/>
            <person name="Abreu J."/>
            <person name="Acer S.C."/>
            <person name="Aftuck L."/>
            <person name="Alexander A."/>
            <person name="An P."/>
            <person name="Anderson E."/>
            <person name="Anderson S."/>
            <person name="Arachi H."/>
            <person name="Azer M."/>
            <person name="Bachantsang P."/>
            <person name="Barry A."/>
            <person name="Bayul T."/>
            <person name="Berlin A."/>
            <person name="Bessette D."/>
            <person name="Bloom T."/>
            <person name="Blye J."/>
            <person name="Boguslavskiy L."/>
            <person name="Bonnet C."/>
            <person name="Boukhgalter B."/>
            <person name="Bourzgui I."/>
            <person name="Brown A."/>
            <person name="Cahill P."/>
            <person name="Channer S."/>
            <person name="Cheshatsang Y."/>
            <person name="Chuda L."/>
            <person name="Citroen M."/>
            <person name="Collymore A."/>
            <person name="Cooke P."/>
            <person name="Costello M."/>
            <person name="D'Aco K."/>
            <person name="Daza R."/>
            <person name="De Haan G."/>
            <person name="DeGray S."/>
            <person name="DeMaso C."/>
            <person name="Dhargay N."/>
            <person name="Dooley K."/>
            <person name="Dooley E."/>
            <person name="Doricent M."/>
            <person name="Dorje P."/>
            <person name="Dorjee K."/>
            <person name="Dupes A."/>
            <person name="Elong R."/>
            <person name="Falk J."/>
            <person name="Farina A."/>
            <person name="Faro S."/>
            <person name="Ferguson D."/>
            <person name="Fisher S."/>
            <person name="Foley C.D."/>
            <person name="Franke A."/>
            <person name="Friedrich D."/>
            <person name="Gadbois L."/>
            <person name="Gearin G."/>
            <person name="Gearin C.R."/>
            <person name="Giannoukos G."/>
            <person name="Goode T."/>
            <person name="Graham J."/>
            <person name="Grandbois E."/>
            <person name="Grewal S."/>
            <person name="Gyaltsen K."/>
            <person name="Hafez N."/>
            <person name="Hagos B."/>
            <person name="Hall J."/>
            <person name="Henson C."/>
            <person name="Hollinger A."/>
            <person name="Honan T."/>
            <person name="Huard M.D."/>
            <person name="Hughes L."/>
            <person name="Hurhula B."/>
            <person name="Husby M.E."/>
            <person name="Kamat A."/>
            <person name="Kanga B."/>
            <person name="Kashin S."/>
            <person name="Khazanovich D."/>
            <person name="Kisner P."/>
            <person name="Lance K."/>
            <person name="Lara M."/>
            <person name="Lee W."/>
            <person name="Lennon N."/>
            <person name="Letendre F."/>
            <person name="LeVine R."/>
            <person name="Lipovsky A."/>
            <person name="Liu X."/>
            <person name="Liu J."/>
            <person name="Liu S."/>
            <person name="Lokyitsang T."/>
            <person name="Lokyitsang Y."/>
            <person name="Lubonja R."/>
            <person name="Lui A."/>
            <person name="MacDonald P."/>
            <person name="Magnisalis V."/>
            <person name="Maru K."/>
            <person name="Matthews C."/>
            <person name="McCusker W."/>
            <person name="McDonough S."/>
            <person name="Mehta T."/>
            <person name="Meldrim J."/>
            <person name="Meneus L."/>
            <person name="Mihai O."/>
            <person name="Mihalev A."/>
            <person name="Mihova T."/>
            <person name="Mittelman R."/>
            <person name="Mlenga V."/>
            <person name="Montmayeur A."/>
            <person name="Mulrain L."/>
            <person name="Navidi A."/>
            <person name="Naylor J."/>
            <person name="Negash T."/>
            <person name="Nguyen T."/>
            <person name="Nguyen N."/>
            <person name="Nicol R."/>
            <person name="Norbu C."/>
            <person name="Norbu N."/>
            <person name="Novod N."/>
            <person name="O'Neill B."/>
            <person name="Osman S."/>
            <person name="Markiewicz E."/>
            <person name="Oyono O.L."/>
            <person name="Patti C."/>
            <person name="Phunkhang P."/>
            <person name="Pierre F."/>
            <person name="Priest M."/>
            <person name="Raghuraman S."/>
            <person name="Rege F."/>
            <person name="Reyes R."/>
            <person name="Rise C."/>
            <person name="Rogov P."/>
            <person name="Ross K."/>
            <person name="Ryan E."/>
            <person name="Settipalli S."/>
            <person name="Shea T."/>
            <person name="Sherpa N."/>
            <person name="Shi L."/>
            <person name="Shih D."/>
            <person name="Sparrow T."/>
            <person name="Spaulding J."/>
            <person name="Stalker J."/>
            <person name="Stange-Thomann N."/>
            <person name="Stavropoulos S."/>
            <person name="Stone C."/>
            <person name="Strader C."/>
            <person name="Tesfaye S."/>
            <person name="Thomson T."/>
            <person name="Thoulutsang Y."/>
            <person name="Thoulutsang D."/>
            <person name="Topham K."/>
            <person name="Topping I."/>
            <person name="Tsamla T."/>
            <person name="Vassiliev H."/>
            <person name="Vo A."/>
            <person name="Wangchuk T."/>
            <person name="Wangdi T."/>
            <person name="Weiand M."/>
            <person name="Wilkinson J."/>
            <person name="Wilson A."/>
            <person name="Yadav S."/>
            <person name="Young G."/>
            <person name="Yu Q."/>
            <person name="Zembek L."/>
            <person name="Zhong D."/>
            <person name="Zimmer A."/>
            <person name="Zwirko Z."/>
            <person name="Jaffe D.B."/>
            <person name="Alvarez P."/>
            <person name="Brockman W."/>
            <person name="Butler J."/>
            <person name="Chin C."/>
            <person name="Gnerre S."/>
            <person name="Grabherr M."/>
            <person name="Kleber M."/>
            <person name="Mauceli E."/>
            <person name="MacCallum I."/>
        </authorList>
    </citation>
    <scope>NUCLEOTIDE SEQUENCE [LARGE SCALE GENOMIC DNA]</scope>
    <source>
        <strain evidence="3">Tucson 15287-2541.00</strain>
    </source>
</reference>
<protein>
    <submittedName>
        <fullName evidence="2">GH17050</fullName>
    </submittedName>
</protein>
<evidence type="ECO:0000313" key="3">
    <source>
        <dbReference type="Proteomes" id="UP000001070"/>
    </source>
</evidence>
<feature type="signal peptide" evidence="1">
    <location>
        <begin position="1"/>
        <end position="31"/>
    </location>
</feature>
<proteinExistence type="predicted"/>
<dbReference type="HOGENOM" id="CLU_1961864_0_0_1"/>
<dbReference type="Proteomes" id="UP000001070">
    <property type="component" value="Unassembled WGS sequence"/>
</dbReference>
<dbReference type="EMBL" id="CH916366">
    <property type="protein sequence ID" value="EDV97770.1"/>
    <property type="molecule type" value="Genomic_DNA"/>
</dbReference>
<accession>B4IZJ5</accession>
<dbReference type="InParanoid" id="B4IZJ5"/>
<sequence>MSACLPARQSHGLLPLLIVLSLWSQLRLMHAGTCMISELGAFSSSSFEHLDGNSSKRSGSWKVILIELQQIADCTDNDRLALAGSGAFRHGYCVLDMDMDKNLNLNMWLALAYWPLLHSVSVYPAHAG</sequence>
<evidence type="ECO:0000313" key="2">
    <source>
        <dbReference type="EMBL" id="EDV97770.1"/>
    </source>
</evidence>
<name>B4IZJ5_DROGR</name>
<dbReference type="AlphaFoldDB" id="B4IZJ5"/>